<dbReference type="PANTHER" id="PTHR38694">
    <property type="entry name" value="CONSERVED EXPRESSED PROTEIN"/>
    <property type="match status" value="1"/>
</dbReference>
<dbReference type="InParanoid" id="A0A2K1QKU1"/>
<feature type="compositionally biased region" description="Polar residues" evidence="2">
    <location>
        <begin position="668"/>
        <end position="683"/>
    </location>
</feature>
<feature type="transmembrane region" description="Helical" evidence="3">
    <location>
        <begin position="757"/>
        <end position="778"/>
    </location>
</feature>
<comment type="caution">
    <text evidence="4">The sequence shown here is derived from an EMBL/GenBank/DDBJ whole genome shotgun (WGS) entry which is preliminary data.</text>
</comment>
<feature type="region of interest" description="Disordered" evidence="2">
    <location>
        <begin position="616"/>
        <end position="641"/>
    </location>
</feature>
<dbReference type="Pfam" id="PF02515">
    <property type="entry name" value="CoA_transf_3"/>
    <property type="match status" value="1"/>
</dbReference>
<protein>
    <submittedName>
        <fullName evidence="4">Succinate--hydroxymethylglutarate CoA-transferase</fullName>
    </submittedName>
</protein>
<dbReference type="PANTHER" id="PTHR38694:SF1">
    <property type="entry name" value="PEROXIN DOMAIN-CONTAINING PROTEIN"/>
    <property type="match status" value="1"/>
</dbReference>
<dbReference type="SUPFAM" id="SSF89796">
    <property type="entry name" value="CoA-transferase family III (CaiB/BaiF)"/>
    <property type="match status" value="1"/>
</dbReference>
<keyword evidence="3" id="KW-1133">Transmembrane helix</keyword>
<dbReference type="STRING" id="2082308.A0A2K1QKU1"/>
<dbReference type="InterPro" id="IPR021709">
    <property type="entry name" value="DUF3292"/>
</dbReference>
<evidence type="ECO:0000256" key="1">
    <source>
        <dbReference type="ARBA" id="ARBA00008383"/>
    </source>
</evidence>
<dbReference type="Gene3D" id="3.30.1540.10">
    <property type="entry name" value="formyl-coa transferase, domain 3"/>
    <property type="match status" value="1"/>
</dbReference>
<keyword evidence="5" id="KW-1185">Reference proteome</keyword>
<feature type="region of interest" description="Disordered" evidence="2">
    <location>
        <begin position="660"/>
        <end position="686"/>
    </location>
</feature>
<feature type="region of interest" description="Disordered" evidence="2">
    <location>
        <begin position="420"/>
        <end position="440"/>
    </location>
</feature>
<dbReference type="EMBL" id="NKHZ01000068">
    <property type="protein sequence ID" value="PNS15788.1"/>
    <property type="molecule type" value="Genomic_DNA"/>
</dbReference>
<dbReference type="InterPro" id="IPR023606">
    <property type="entry name" value="CoA-Trfase_III_dom_1_sf"/>
</dbReference>
<proteinExistence type="inferred from homology"/>
<feature type="transmembrane region" description="Helical" evidence="3">
    <location>
        <begin position="569"/>
        <end position="594"/>
    </location>
</feature>
<dbReference type="InterPro" id="IPR044855">
    <property type="entry name" value="CoA-Trfase_III_dom3_sf"/>
</dbReference>
<dbReference type="FunFam" id="3.30.1540.10:FF:000005">
    <property type="entry name" value="succinate--hydroxymethylglutarate CoA-transferase isoform X4"/>
    <property type="match status" value="1"/>
</dbReference>
<evidence type="ECO:0000256" key="3">
    <source>
        <dbReference type="SAM" id="Phobius"/>
    </source>
</evidence>
<dbReference type="Proteomes" id="UP000243797">
    <property type="component" value="Unassembled WGS sequence"/>
</dbReference>
<dbReference type="InterPro" id="IPR003673">
    <property type="entry name" value="CoA-Trfase_fam_III"/>
</dbReference>
<reference evidence="4 5" key="1">
    <citation type="submission" date="2017-06" db="EMBL/GenBank/DDBJ databases">
        <title>Draft genome sequence of a variant of Elsinoe murrayae.</title>
        <authorList>
            <person name="Cheng Q."/>
        </authorList>
    </citation>
    <scope>NUCLEOTIDE SEQUENCE [LARGE SCALE GENOMIC DNA]</scope>
    <source>
        <strain evidence="4 5">CQ-2017a</strain>
    </source>
</reference>
<sequence length="1088" mass="118016">MTRVLAGPYCTQILGDLGAEVIKIEHPTRGDDTRAWGPPYADHVTEGHVNKPGESAYYLSVNRNKKSLGLSFAHESGVEILHKLARESDVLVENYLPGALKKYGMDYETISKVNPKLVYASITGYGQTGPYSNRAGYDVMVEAEFGLMHITGSRDGPPVKVGVAVTDLTTGLYTSNSVMAALLARQKTGRGQHVDVALSDCQVATLANIASSVLISGKPDSGRWGTAHPSIVPYKGFKTSDGDVMLGGGNDRLFGVLCQRLSKPEWAQDERFSTNPARVKNRDLLEDMIEEITKTKTTQEWLDVLEGSGMPYAAINDVKQTLEHEHTLARNMVKEIDHPACGPIKLINTPVKFSDSQPSIRTPPPTLGQHTEEVLTSLLGYSKAQTPSGSGVLQFENTALLLKMAGTGLVYKDLLPIPNDTQPVSEPDKKESHSSLTQEPTASHALAMADHDEKGVAQENHDDEVRDLGWNEKKEHIAAPLVGGLENEELWLLVRRFNKQMYHVKEYPYPVPGNLDLNIADEEEFSPDKLRANLERLYTTVIIGLLGFGKQIVRLRSWRETRRTSAFCAAYFMAWIFDFIVPLFTTTIIVLMVYPPSRDVLFPPAPIALVSSKGGVQKPKAGVLGSTDSATGAPENHKGEAVEAEASNFVNSIASVALASASGKHPQNDPSGTGDDNPNSSVPDPTAIAVGAASARVKVSGGKPSAEHDKAKVPVENAMWTKMRPIMHGLGDACDTWERFGNALTPTRPFPHDLYRLRLAALVVPVLGMSIFVSSYMFMKGLTFGAGFGFFGDPVIFPVASWLNRTFPNWQKLLEIRNTILKGVPTNAQLTITLLRIGEANKAPLPPPPTSAQPPPDEAADITDEHLRAVGADYPLNATEDELKDAIENHDPSVAHATGGTDIDAAKSSSHGRKGSKILGLFKHSVKATVESTLGADHLKAKAGSQASKNRLGVVPRDKESLLSGPVDFASRYHGKRGHVYVSTKATIPCVSFSLSSDIKHLGTTGRDEDELHPVWSVAVADIKELKKIGGLGWKAKLVVGWALDREIADGLEIVTKTGESYTVTAMVLRDELFNRLVAMGGQKWESC</sequence>
<dbReference type="OrthoDB" id="1708389at2759"/>
<keyword evidence="3" id="KW-0812">Transmembrane</keyword>
<evidence type="ECO:0000313" key="4">
    <source>
        <dbReference type="EMBL" id="PNS15788.1"/>
    </source>
</evidence>
<dbReference type="Pfam" id="PF11696">
    <property type="entry name" value="DUF3292"/>
    <property type="match status" value="1"/>
</dbReference>
<name>A0A2K1QKU1_9PEZI</name>
<gene>
    <name evidence="4" type="ORF">CAC42_4240</name>
</gene>
<keyword evidence="4" id="KW-0808">Transferase</keyword>
<keyword evidence="3" id="KW-0472">Membrane</keyword>
<feature type="region of interest" description="Disordered" evidence="2">
    <location>
        <begin position="893"/>
        <end position="914"/>
    </location>
</feature>
<comment type="similarity">
    <text evidence="1">Belongs to the CoA-transferase III family.</text>
</comment>
<dbReference type="Gene3D" id="3.40.50.10540">
    <property type="entry name" value="Crotonobetainyl-coa:carnitine coa-transferase, domain 1"/>
    <property type="match status" value="1"/>
</dbReference>
<dbReference type="GO" id="GO:0016740">
    <property type="term" value="F:transferase activity"/>
    <property type="evidence" value="ECO:0007669"/>
    <property type="project" value="UniProtKB-KW"/>
</dbReference>
<evidence type="ECO:0000256" key="2">
    <source>
        <dbReference type="SAM" id="MobiDB-lite"/>
    </source>
</evidence>
<organism evidence="4 5">
    <name type="scientific">Sphaceloma murrayae</name>
    <dbReference type="NCBI Taxonomy" id="2082308"/>
    <lineage>
        <taxon>Eukaryota</taxon>
        <taxon>Fungi</taxon>
        <taxon>Dikarya</taxon>
        <taxon>Ascomycota</taxon>
        <taxon>Pezizomycotina</taxon>
        <taxon>Dothideomycetes</taxon>
        <taxon>Dothideomycetidae</taxon>
        <taxon>Myriangiales</taxon>
        <taxon>Elsinoaceae</taxon>
        <taxon>Sphaceloma</taxon>
    </lineage>
</organism>
<dbReference type="AlphaFoldDB" id="A0A2K1QKU1"/>
<evidence type="ECO:0000313" key="5">
    <source>
        <dbReference type="Proteomes" id="UP000243797"/>
    </source>
</evidence>
<accession>A0A2K1QKU1</accession>